<dbReference type="AlphaFoldDB" id="A0A0N4VQW2"/>
<keyword evidence="1" id="KW-1015">Disulfide bond</keyword>
<dbReference type="SUPFAM" id="SSF57535">
    <property type="entry name" value="Complement control module/SCR domain"/>
    <property type="match status" value="1"/>
</dbReference>
<evidence type="ECO:0000313" key="4">
    <source>
        <dbReference type="WBParaSite" id="EVEC_0001341901-mRNA-1"/>
    </source>
</evidence>
<dbReference type="EMBL" id="UXUI01015253">
    <property type="protein sequence ID" value="VDD97807.1"/>
    <property type="molecule type" value="Genomic_DNA"/>
</dbReference>
<sequence>MLWLKNVFNLMYRKIERICLANGTWSNDAPICAVDVAHGKPAEQSSGTTANHAVDSNTLCAITDHSKSSWWQVIIRLFV</sequence>
<accession>A0A0N4VQW2</accession>
<dbReference type="WBParaSite" id="EVEC_0001341901-mRNA-1">
    <property type="protein sequence ID" value="EVEC_0001341901-mRNA-1"/>
    <property type="gene ID" value="EVEC_0001341901"/>
</dbReference>
<evidence type="ECO:0000256" key="1">
    <source>
        <dbReference type="ARBA" id="ARBA00023157"/>
    </source>
</evidence>
<proteinExistence type="predicted"/>
<dbReference type="OrthoDB" id="406096at2759"/>
<evidence type="ECO:0000313" key="3">
    <source>
        <dbReference type="Proteomes" id="UP000274131"/>
    </source>
</evidence>
<dbReference type="InterPro" id="IPR035976">
    <property type="entry name" value="Sushi/SCR/CCP_sf"/>
</dbReference>
<dbReference type="Gene3D" id="2.60.120.260">
    <property type="entry name" value="Galactose-binding domain-like"/>
    <property type="match status" value="1"/>
</dbReference>
<keyword evidence="3" id="KW-1185">Reference proteome</keyword>
<reference evidence="2 3" key="2">
    <citation type="submission" date="2018-10" db="EMBL/GenBank/DDBJ databases">
        <authorList>
            <consortium name="Pathogen Informatics"/>
        </authorList>
    </citation>
    <scope>NUCLEOTIDE SEQUENCE [LARGE SCALE GENOMIC DNA]</scope>
</reference>
<evidence type="ECO:0000313" key="2">
    <source>
        <dbReference type="EMBL" id="VDD97807.1"/>
    </source>
</evidence>
<protein>
    <submittedName>
        <fullName evidence="4">Sushi domain-containing protein</fullName>
    </submittedName>
</protein>
<reference evidence="4" key="1">
    <citation type="submission" date="2017-02" db="UniProtKB">
        <authorList>
            <consortium name="WormBaseParasite"/>
        </authorList>
    </citation>
    <scope>IDENTIFICATION</scope>
</reference>
<name>A0A0N4VQW2_ENTVE</name>
<dbReference type="Proteomes" id="UP000274131">
    <property type="component" value="Unassembled WGS sequence"/>
</dbReference>
<organism evidence="4">
    <name type="scientific">Enterobius vermicularis</name>
    <name type="common">Human pinworm</name>
    <dbReference type="NCBI Taxonomy" id="51028"/>
    <lineage>
        <taxon>Eukaryota</taxon>
        <taxon>Metazoa</taxon>
        <taxon>Ecdysozoa</taxon>
        <taxon>Nematoda</taxon>
        <taxon>Chromadorea</taxon>
        <taxon>Rhabditida</taxon>
        <taxon>Spirurina</taxon>
        <taxon>Oxyuridomorpha</taxon>
        <taxon>Oxyuroidea</taxon>
        <taxon>Oxyuridae</taxon>
        <taxon>Enterobius</taxon>
    </lineage>
</organism>
<gene>
    <name evidence="2" type="ORF">EVEC_LOCUS12558</name>
</gene>
<dbReference type="STRING" id="51028.A0A0N4VQW2"/>